<dbReference type="GO" id="GO:0003677">
    <property type="term" value="F:DNA binding"/>
    <property type="evidence" value="ECO:0007669"/>
    <property type="project" value="UniProtKB-KW"/>
</dbReference>
<dbReference type="Pfam" id="PF03466">
    <property type="entry name" value="LysR_substrate"/>
    <property type="match status" value="1"/>
</dbReference>
<dbReference type="InterPro" id="IPR050950">
    <property type="entry name" value="HTH-type_LysR_regulators"/>
</dbReference>
<evidence type="ECO:0000256" key="3">
    <source>
        <dbReference type="ARBA" id="ARBA00023125"/>
    </source>
</evidence>
<evidence type="ECO:0000256" key="4">
    <source>
        <dbReference type="ARBA" id="ARBA00023163"/>
    </source>
</evidence>
<dbReference type="PANTHER" id="PTHR30419:SF8">
    <property type="entry name" value="NITROGEN ASSIMILATION TRANSCRIPTIONAL ACTIVATOR-RELATED"/>
    <property type="match status" value="1"/>
</dbReference>
<evidence type="ECO:0000256" key="1">
    <source>
        <dbReference type="ARBA" id="ARBA00009437"/>
    </source>
</evidence>
<dbReference type="RefSeq" id="WP_090591724.1">
    <property type="nucleotide sequence ID" value="NZ_FNCS01000001.1"/>
</dbReference>
<protein>
    <submittedName>
        <fullName evidence="6">LysR family transcriptional regulator, nitrogen assimilation regulatory protein</fullName>
    </submittedName>
</protein>
<accession>A0A1G7SWI6</accession>
<evidence type="ECO:0000256" key="2">
    <source>
        <dbReference type="ARBA" id="ARBA00023015"/>
    </source>
</evidence>
<dbReference type="EMBL" id="FNCS01000001">
    <property type="protein sequence ID" value="SDG27308.1"/>
    <property type="molecule type" value="Genomic_DNA"/>
</dbReference>
<dbReference type="AlphaFoldDB" id="A0A1G7SWI6"/>
<dbReference type="GO" id="GO:0005829">
    <property type="term" value="C:cytosol"/>
    <property type="evidence" value="ECO:0007669"/>
    <property type="project" value="TreeGrafter"/>
</dbReference>
<dbReference type="SUPFAM" id="SSF46785">
    <property type="entry name" value="Winged helix' DNA-binding domain"/>
    <property type="match status" value="1"/>
</dbReference>
<proteinExistence type="inferred from homology"/>
<name>A0A1G7SWI6_9HYPH</name>
<evidence type="ECO:0000313" key="6">
    <source>
        <dbReference type="EMBL" id="SDG27308.1"/>
    </source>
</evidence>
<dbReference type="Gene3D" id="1.10.10.10">
    <property type="entry name" value="Winged helix-like DNA-binding domain superfamily/Winged helix DNA-binding domain"/>
    <property type="match status" value="1"/>
</dbReference>
<dbReference type="GO" id="GO:0003700">
    <property type="term" value="F:DNA-binding transcription factor activity"/>
    <property type="evidence" value="ECO:0007669"/>
    <property type="project" value="InterPro"/>
</dbReference>
<sequence length="319" mass="35258">MTASSLRQIRYFVAVANTGSFTAAAEALHVSQPAVGLQVKFLEDRLGLPLFDRHSRGVDITPAGRAYLKHAEVMLRELEEAELAMASFRGNQPISLRLGITPTIGRTILAHMMHRAAQPDIAMRVDCEEGVSDKLIHMVSVGDLDCAFCYDPAPEQMLAITPLYTEDLCLVGPSSVIGTDKSAIEFSALRGLPLVLSPRPNYLREMIEARARETAVTIAPVVELELIGLKREFLIHYDYCTIAPYGLFLSDIQNGQISCRRVVNPTVSRTMCLALNRKMPAVAVSRLFEMVKPLVSEHIALGDFHWRQQDAENTAKLIA</sequence>
<dbReference type="Pfam" id="PF00126">
    <property type="entry name" value="HTH_1"/>
    <property type="match status" value="1"/>
</dbReference>
<keyword evidence="3" id="KW-0238">DNA-binding</keyword>
<evidence type="ECO:0000259" key="5">
    <source>
        <dbReference type="PROSITE" id="PS50931"/>
    </source>
</evidence>
<dbReference type="FunFam" id="1.10.10.10:FF:000001">
    <property type="entry name" value="LysR family transcriptional regulator"/>
    <property type="match status" value="1"/>
</dbReference>
<dbReference type="InterPro" id="IPR000847">
    <property type="entry name" value="LysR_HTH_N"/>
</dbReference>
<keyword evidence="4" id="KW-0804">Transcription</keyword>
<keyword evidence="2" id="KW-0805">Transcription regulation</keyword>
<organism evidence="6 7">
    <name type="scientific">Pelagibacterium luteolum</name>
    <dbReference type="NCBI Taxonomy" id="440168"/>
    <lineage>
        <taxon>Bacteria</taxon>
        <taxon>Pseudomonadati</taxon>
        <taxon>Pseudomonadota</taxon>
        <taxon>Alphaproteobacteria</taxon>
        <taxon>Hyphomicrobiales</taxon>
        <taxon>Devosiaceae</taxon>
        <taxon>Pelagibacterium</taxon>
    </lineage>
</organism>
<dbReference type="PROSITE" id="PS50931">
    <property type="entry name" value="HTH_LYSR"/>
    <property type="match status" value="1"/>
</dbReference>
<gene>
    <name evidence="6" type="ORF">SAMN04487974_101768</name>
</gene>
<dbReference type="SUPFAM" id="SSF53850">
    <property type="entry name" value="Periplasmic binding protein-like II"/>
    <property type="match status" value="1"/>
</dbReference>
<dbReference type="CDD" id="cd05466">
    <property type="entry name" value="PBP2_LTTR_substrate"/>
    <property type="match status" value="1"/>
</dbReference>
<evidence type="ECO:0000313" key="7">
    <source>
        <dbReference type="Proteomes" id="UP000199495"/>
    </source>
</evidence>
<feature type="domain" description="HTH lysR-type" evidence="5">
    <location>
        <begin position="1"/>
        <end position="61"/>
    </location>
</feature>
<reference evidence="6 7" key="1">
    <citation type="submission" date="2016-10" db="EMBL/GenBank/DDBJ databases">
        <authorList>
            <person name="de Groot N.N."/>
        </authorList>
    </citation>
    <scope>NUCLEOTIDE SEQUENCE [LARGE SCALE GENOMIC DNA]</scope>
    <source>
        <strain evidence="6 7">CGMCC 1.10267</strain>
    </source>
</reference>
<comment type="similarity">
    <text evidence="1">Belongs to the LysR transcriptional regulatory family.</text>
</comment>
<dbReference type="Gene3D" id="3.40.190.290">
    <property type="match status" value="1"/>
</dbReference>
<dbReference type="PANTHER" id="PTHR30419">
    <property type="entry name" value="HTH-TYPE TRANSCRIPTIONAL REGULATOR YBHD"/>
    <property type="match status" value="1"/>
</dbReference>
<dbReference type="STRING" id="440168.SAMN04487974_101768"/>
<dbReference type="OrthoDB" id="8479357at2"/>
<dbReference type="Proteomes" id="UP000199495">
    <property type="component" value="Unassembled WGS sequence"/>
</dbReference>
<dbReference type="InterPro" id="IPR036388">
    <property type="entry name" value="WH-like_DNA-bd_sf"/>
</dbReference>
<dbReference type="InterPro" id="IPR036390">
    <property type="entry name" value="WH_DNA-bd_sf"/>
</dbReference>
<keyword evidence="7" id="KW-1185">Reference proteome</keyword>
<dbReference type="PRINTS" id="PR00039">
    <property type="entry name" value="HTHLYSR"/>
</dbReference>
<dbReference type="InterPro" id="IPR005119">
    <property type="entry name" value="LysR_subst-bd"/>
</dbReference>